<keyword evidence="1" id="KW-1133">Transmembrane helix</keyword>
<keyword evidence="1" id="KW-0812">Transmembrane</keyword>
<keyword evidence="1" id="KW-0472">Membrane</keyword>
<protein>
    <submittedName>
        <fullName evidence="2">Uncharacterized protein</fullName>
    </submittedName>
</protein>
<evidence type="ECO:0000256" key="1">
    <source>
        <dbReference type="SAM" id="Phobius"/>
    </source>
</evidence>
<comment type="caution">
    <text evidence="2">The sequence shown here is derived from an EMBL/GenBank/DDBJ whole genome shotgun (WGS) entry which is preliminary data.</text>
</comment>
<gene>
    <name evidence="2" type="ORF">GGX14DRAFT_431748</name>
</gene>
<feature type="transmembrane region" description="Helical" evidence="1">
    <location>
        <begin position="174"/>
        <end position="194"/>
    </location>
</feature>
<feature type="transmembrane region" description="Helical" evidence="1">
    <location>
        <begin position="50"/>
        <end position="71"/>
    </location>
</feature>
<feature type="transmembrane region" description="Helical" evidence="1">
    <location>
        <begin position="132"/>
        <end position="154"/>
    </location>
</feature>
<name>A0AAD6VRQ3_9AGAR</name>
<feature type="transmembrane region" description="Helical" evidence="1">
    <location>
        <begin position="12"/>
        <end position="38"/>
    </location>
</feature>
<feature type="transmembrane region" description="Helical" evidence="1">
    <location>
        <begin position="214"/>
        <end position="238"/>
    </location>
</feature>
<dbReference type="EMBL" id="JARJCW010000009">
    <property type="protein sequence ID" value="KAJ7220687.1"/>
    <property type="molecule type" value="Genomic_DNA"/>
</dbReference>
<feature type="transmembrane region" description="Helical" evidence="1">
    <location>
        <begin position="244"/>
        <end position="263"/>
    </location>
</feature>
<dbReference type="Proteomes" id="UP001219525">
    <property type="component" value="Unassembled WGS sequence"/>
</dbReference>
<sequence>MALKQYPLDKTFLVAAWLESLVYGCFLVAFIMNVYIHLDSKRRQNTHSRVMFSFSIVMFILATMHLAMNCYRMIRGYVEFRLAPGGPVGYIGTLSLWDHIFKDTLYATQSILGDAAAVYRCWILWSRDYRIIIIPTIMLIVSTISGYMVCGLYSTIPPNATVFDPRLTNWITTFYSIAVAQNISTTFLMAWRLWLGEKNSARYRMGSRGSLMPILRILVESAALYLFVEIILLSLYAVDYNAQYILLEVVTPIVGFTFSVITIRINLRSQGLTDSAPSSLVSGGTGVQTIGSLPMRPIVIARRVEQFEDRHGDSEERFKNIIMAEA</sequence>
<evidence type="ECO:0000313" key="3">
    <source>
        <dbReference type="Proteomes" id="UP001219525"/>
    </source>
</evidence>
<dbReference type="AlphaFoldDB" id="A0AAD6VRQ3"/>
<evidence type="ECO:0000313" key="2">
    <source>
        <dbReference type="EMBL" id="KAJ7220687.1"/>
    </source>
</evidence>
<proteinExistence type="predicted"/>
<reference evidence="2" key="1">
    <citation type="submission" date="2023-03" db="EMBL/GenBank/DDBJ databases">
        <title>Massive genome expansion in bonnet fungi (Mycena s.s.) driven by repeated elements and novel gene families across ecological guilds.</title>
        <authorList>
            <consortium name="Lawrence Berkeley National Laboratory"/>
            <person name="Harder C.B."/>
            <person name="Miyauchi S."/>
            <person name="Viragh M."/>
            <person name="Kuo A."/>
            <person name="Thoen E."/>
            <person name="Andreopoulos B."/>
            <person name="Lu D."/>
            <person name="Skrede I."/>
            <person name="Drula E."/>
            <person name="Henrissat B."/>
            <person name="Morin E."/>
            <person name="Kohler A."/>
            <person name="Barry K."/>
            <person name="LaButti K."/>
            <person name="Morin E."/>
            <person name="Salamov A."/>
            <person name="Lipzen A."/>
            <person name="Mereny Z."/>
            <person name="Hegedus B."/>
            <person name="Baldrian P."/>
            <person name="Stursova M."/>
            <person name="Weitz H."/>
            <person name="Taylor A."/>
            <person name="Grigoriev I.V."/>
            <person name="Nagy L.G."/>
            <person name="Martin F."/>
            <person name="Kauserud H."/>
        </authorList>
    </citation>
    <scope>NUCLEOTIDE SEQUENCE</scope>
    <source>
        <strain evidence="2">9144</strain>
    </source>
</reference>
<accession>A0AAD6VRQ3</accession>
<organism evidence="2 3">
    <name type="scientific">Mycena pura</name>
    <dbReference type="NCBI Taxonomy" id="153505"/>
    <lineage>
        <taxon>Eukaryota</taxon>
        <taxon>Fungi</taxon>
        <taxon>Dikarya</taxon>
        <taxon>Basidiomycota</taxon>
        <taxon>Agaricomycotina</taxon>
        <taxon>Agaricomycetes</taxon>
        <taxon>Agaricomycetidae</taxon>
        <taxon>Agaricales</taxon>
        <taxon>Marasmiineae</taxon>
        <taxon>Mycenaceae</taxon>
        <taxon>Mycena</taxon>
    </lineage>
</organism>
<keyword evidence="3" id="KW-1185">Reference proteome</keyword>